<protein>
    <submittedName>
        <fullName evidence="1">Uncharacterized protein</fullName>
    </submittedName>
</protein>
<dbReference type="EMBL" id="MOBP01000007">
    <property type="protein sequence ID" value="RON53983.1"/>
    <property type="molecule type" value="Genomic_DNA"/>
</dbReference>
<dbReference type="OrthoDB" id="885718at2"/>
<proteinExistence type="predicted"/>
<accession>A0A423KKS1</accession>
<gene>
    <name evidence="1" type="ORF">BK665_12970</name>
</gene>
<evidence type="ECO:0000313" key="2">
    <source>
        <dbReference type="Proteomes" id="UP000283627"/>
    </source>
</evidence>
<reference evidence="1 2" key="1">
    <citation type="submission" date="2016-10" db="EMBL/GenBank/DDBJ databases">
        <title>Comparative genome analysis of multiple Pseudomonas spp. focuses on biocontrol and plant growth promoting traits.</title>
        <authorList>
            <person name="Tao X.-Y."/>
            <person name="Taylor C.G."/>
        </authorList>
    </citation>
    <scope>NUCLEOTIDE SEQUENCE [LARGE SCALE GENOMIC DNA]</scope>
    <source>
        <strain evidence="1 2">39A2</strain>
    </source>
</reference>
<organism evidence="1 2">
    <name type="scientific">Pseudomonas frederiksbergensis</name>
    <dbReference type="NCBI Taxonomy" id="104087"/>
    <lineage>
        <taxon>Bacteria</taxon>
        <taxon>Pseudomonadati</taxon>
        <taxon>Pseudomonadota</taxon>
        <taxon>Gammaproteobacteria</taxon>
        <taxon>Pseudomonadales</taxon>
        <taxon>Pseudomonadaceae</taxon>
        <taxon>Pseudomonas</taxon>
    </lineage>
</organism>
<evidence type="ECO:0000313" key="1">
    <source>
        <dbReference type="EMBL" id="RON53983.1"/>
    </source>
</evidence>
<name>A0A423KKS1_9PSED</name>
<dbReference type="AlphaFoldDB" id="A0A423KKS1"/>
<sequence>MNIKYFDESIKPLMKGYSFKYAAFLEGDFGDLERVEFEGDNKVGGVEFWSKGWVGADVYDCVLDEQIFNVLLSPEESGLAEGMLFKMLESLGLKI</sequence>
<dbReference type="Proteomes" id="UP000283627">
    <property type="component" value="Unassembled WGS sequence"/>
</dbReference>
<comment type="caution">
    <text evidence="1">The sequence shown here is derived from an EMBL/GenBank/DDBJ whole genome shotgun (WGS) entry which is preliminary data.</text>
</comment>
<dbReference type="RefSeq" id="WP_123406366.1">
    <property type="nucleotide sequence ID" value="NZ_MOBP01000007.1"/>
</dbReference>